<keyword evidence="2" id="KW-0732">Signal</keyword>
<dbReference type="Gene3D" id="3.40.710.10">
    <property type="entry name" value="DD-peptidase/beta-lactamase superfamily"/>
    <property type="match status" value="1"/>
</dbReference>
<organism evidence="4 5">
    <name type="scientific">Qipengyuania marisflavi</name>
    <dbReference type="NCBI Taxonomy" id="2486356"/>
    <lineage>
        <taxon>Bacteria</taxon>
        <taxon>Pseudomonadati</taxon>
        <taxon>Pseudomonadota</taxon>
        <taxon>Alphaproteobacteria</taxon>
        <taxon>Sphingomonadales</taxon>
        <taxon>Erythrobacteraceae</taxon>
        <taxon>Qipengyuania</taxon>
    </lineage>
</organism>
<evidence type="ECO:0000313" key="5">
    <source>
        <dbReference type="Proteomes" id="UP000309668"/>
    </source>
</evidence>
<dbReference type="GO" id="GO:0008800">
    <property type="term" value="F:beta-lactamase activity"/>
    <property type="evidence" value="ECO:0007669"/>
    <property type="project" value="UniProtKB-EC"/>
</dbReference>
<proteinExistence type="predicted"/>
<dbReference type="SUPFAM" id="SSF56601">
    <property type="entry name" value="beta-lactamase/transpeptidase-like"/>
    <property type="match status" value="1"/>
</dbReference>
<dbReference type="PANTHER" id="PTHR35333:SF5">
    <property type="entry name" value="CONSERVED LIPOPROTEIN LPQF-RELATED"/>
    <property type="match status" value="1"/>
</dbReference>
<evidence type="ECO:0000256" key="2">
    <source>
        <dbReference type="SAM" id="SignalP"/>
    </source>
</evidence>
<comment type="caution">
    <text evidence="4">The sequence shown here is derived from an EMBL/GenBank/DDBJ whole genome shotgun (WGS) entry which is preliminary data.</text>
</comment>
<gene>
    <name evidence="4" type="ORF">FEV51_01385</name>
</gene>
<evidence type="ECO:0000256" key="1">
    <source>
        <dbReference type="ARBA" id="ARBA00001526"/>
    </source>
</evidence>
<dbReference type="EMBL" id="VCAO01000001">
    <property type="protein sequence ID" value="TMM49880.1"/>
    <property type="molecule type" value="Genomic_DNA"/>
</dbReference>
<dbReference type="GO" id="GO:0046677">
    <property type="term" value="P:response to antibiotic"/>
    <property type="evidence" value="ECO:0007669"/>
    <property type="project" value="InterPro"/>
</dbReference>
<sequence>MHLRLALALTALLPAAAFAQPGASDIEATQQNPRLADRGTEVVAIINGDGDVEETFAPTFLAAIPSAQIAALGQQLTSQFGPALSGKIVQSAGQYRGAIEVRFEKNVAKGSIAISPDAPHRITELGFTAYEPINDSSEKISAELSALPGRTSAYFGPLDGSSAPLFQHGDQQAQFAIGSTFKLYVLAALARGVDEGRLSWDQTIALEAKSLPGGIMQNWPDGAPVTLHTAATLMISISDNTATDLLIDAIGRDVVAAELQASGHSDPNLALPFLKTLEMFALKTIGPGAAYAKANEALQAAMLSELAANTLDTQAILEKFSAEKPVLIDTVEWFASMDDQRALMLVLAAQDDDTARAIMAVNTALTEAELAGWKYAGFKGGSEPGVLNLTWLLQDEADGWHMLALSWNNSAAPVDTTTLKLLTSRILALAGK</sequence>
<dbReference type="GO" id="GO:0030655">
    <property type="term" value="P:beta-lactam antibiotic catabolic process"/>
    <property type="evidence" value="ECO:0007669"/>
    <property type="project" value="InterPro"/>
</dbReference>
<dbReference type="Proteomes" id="UP000309668">
    <property type="component" value="Unassembled WGS sequence"/>
</dbReference>
<feature type="chain" id="PRO_5024375862" evidence="2">
    <location>
        <begin position="20"/>
        <end position="432"/>
    </location>
</feature>
<evidence type="ECO:0000313" key="4">
    <source>
        <dbReference type="EMBL" id="TMM49880.1"/>
    </source>
</evidence>
<feature type="domain" description="Beta-lactamase class A catalytic" evidence="3">
    <location>
        <begin position="171"/>
        <end position="269"/>
    </location>
</feature>
<dbReference type="AlphaFoldDB" id="A0A5S3PE84"/>
<evidence type="ECO:0000259" key="3">
    <source>
        <dbReference type="Pfam" id="PF13354"/>
    </source>
</evidence>
<dbReference type="OrthoDB" id="108135at2"/>
<dbReference type="RefSeq" id="WP_138615441.1">
    <property type="nucleotide sequence ID" value="NZ_VCAO01000001.1"/>
</dbReference>
<keyword evidence="4" id="KW-0378">Hydrolase</keyword>
<protein>
    <submittedName>
        <fullName evidence="4">Serine hydrolase</fullName>
    </submittedName>
</protein>
<accession>A0A5S3PE84</accession>
<comment type="catalytic activity">
    <reaction evidence="1">
        <text>a beta-lactam + H2O = a substituted beta-amino acid</text>
        <dbReference type="Rhea" id="RHEA:20401"/>
        <dbReference type="ChEBI" id="CHEBI:15377"/>
        <dbReference type="ChEBI" id="CHEBI:35627"/>
        <dbReference type="ChEBI" id="CHEBI:140347"/>
        <dbReference type="EC" id="3.5.2.6"/>
    </reaction>
</comment>
<dbReference type="Pfam" id="PF13354">
    <property type="entry name" value="Beta-lactamase2"/>
    <property type="match status" value="1"/>
</dbReference>
<dbReference type="InterPro" id="IPR045155">
    <property type="entry name" value="Beta-lactam_cat"/>
</dbReference>
<dbReference type="InterPro" id="IPR000871">
    <property type="entry name" value="Beta-lactam_class-A"/>
</dbReference>
<keyword evidence="5" id="KW-1185">Reference proteome</keyword>
<dbReference type="PANTHER" id="PTHR35333">
    <property type="entry name" value="BETA-LACTAMASE"/>
    <property type="match status" value="1"/>
</dbReference>
<name>A0A5S3PE84_9SPHN</name>
<dbReference type="InterPro" id="IPR012338">
    <property type="entry name" value="Beta-lactam/transpept-like"/>
</dbReference>
<reference evidence="4 5" key="1">
    <citation type="submission" date="2019-05" db="EMBL/GenBank/DDBJ databases">
        <title>Erythrobacter marisflavi sp. nov., isolated from isolated from water of an estuary environment.</title>
        <authorList>
            <person name="Yoon J.-H."/>
        </authorList>
    </citation>
    <scope>NUCLEOTIDE SEQUENCE [LARGE SCALE GENOMIC DNA]</scope>
    <source>
        <strain evidence="4 5">KEM-5</strain>
    </source>
</reference>
<feature type="signal peptide" evidence="2">
    <location>
        <begin position="1"/>
        <end position="19"/>
    </location>
</feature>